<dbReference type="PANTHER" id="PTHR12126:SF11">
    <property type="entry name" value="NADH DEHYDROGENASE [UBIQUINONE] 1 ALPHA SUBCOMPLEX SUBUNIT 9, MITOCHONDRIAL"/>
    <property type="match status" value="1"/>
</dbReference>
<protein>
    <submittedName>
        <fullName evidence="2">NmrA family protein</fullName>
    </submittedName>
</protein>
<dbReference type="GO" id="GO:0044877">
    <property type="term" value="F:protein-containing complex binding"/>
    <property type="evidence" value="ECO:0007669"/>
    <property type="project" value="TreeGrafter"/>
</dbReference>
<dbReference type="AlphaFoldDB" id="A0A1Y1SYP9"/>
<gene>
    <name evidence="2" type="ORF">IIF7_18449</name>
</gene>
<dbReference type="InterPro" id="IPR016040">
    <property type="entry name" value="NAD(P)-bd_dom"/>
</dbReference>
<keyword evidence="3" id="KW-1185">Reference proteome</keyword>
<dbReference type="RefSeq" id="WP_084843161.1">
    <property type="nucleotide sequence ID" value="NZ_ARYN01000022.1"/>
</dbReference>
<dbReference type="InterPro" id="IPR036291">
    <property type="entry name" value="NAD(P)-bd_dom_sf"/>
</dbReference>
<dbReference type="OrthoDB" id="9803892at2"/>
<name>A0A1Y1SYP9_9FLAO</name>
<proteinExistence type="predicted"/>
<dbReference type="Proteomes" id="UP000192746">
    <property type="component" value="Unassembled WGS sequence"/>
</dbReference>
<sequence length="289" mass="32608">MKKKVLILGASGALGLEILKEANKKNFSIRALTHSEEGYNTIKAFTKDIWFGDASNAPTQLRGITNGVDYVISAMGKSVSLFNPTPNSFYQNNYKANYHVLQDAIVNQVDHFFYVSMKGADKASKFTIPETHRMMEQEIRKSNLKYSIIRPVGFFSGLNDLIIMAKRQIIPLVGDAQAKTNSIHQVDLAQFIFDAFLNLPDCIEVGGPKVHTREDMAKMIQKKIGGKIIKFPESMAHFGSQFSKLISKKQLGHKLEYFSYIMSHDMIGEKHGEISFETYLNQINTEDIK</sequence>
<reference evidence="2 3" key="1">
    <citation type="submission" date="2013-04" db="EMBL/GenBank/DDBJ databases">
        <title>Zunongwangia sp. 22II14-10F7 Genome Sequencing.</title>
        <authorList>
            <person name="Lai Q."/>
            <person name="Shao Z."/>
        </authorList>
    </citation>
    <scope>NUCLEOTIDE SEQUENCE [LARGE SCALE GENOMIC DNA]</scope>
    <source>
        <strain evidence="2 3">22II14-10F7</strain>
    </source>
</reference>
<comment type="caution">
    <text evidence="2">The sequence shown here is derived from an EMBL/GenBank/DDBJ whole genome shotgun (WGS) entry which is preliminary data.</text>
</comment>
<evidence type="ECO:0000313" key="3">
    <source>
        <dbReference type="Proteomes" id="UP000192746"/>
    </source>
</evidence>
<accession>A0A1Y1SYP9</accession>
<dbReference type="STRING" id="1185767.IIF7_18449"/>
<dbReference type="PANTHER" id="PTHR12126">
    <property type="entry name" value="NADH-UBIQUINONE OXIDOREDUCTASE 39 KDA SUBUNIT-RELATED"/>
    <property type="match status" value="1"/>
</dbReference>
<organism evidence="2 3">
    <name type="scientific">Zunongwangia atlantica 22II14-10F7</name>
    <dbReference type="NCBI Taxonomy" id="1185767"/>
    <lineage>
        <taxon>Bacteria</taxon>
        <taxon>Pseudomonadati</taxon>
        <taxon>Bacteroidota</taxon>
        <taxon>Flavobacteriia</taxon>
        <taxon>Flavobacteriales</taxon>
        <taxon>Flavobacteriaceae</taxon>
        <taxon>Zunongwangia</taxon>
    </lineage>
</organism>
<dbReference type="Pfam" id="PF13460">
    <property type="entry name" value="NAD_binding_10"/>
    <property type="match status" value="1"/>
</dbReference>
<dbReference type="Gene3D" id="3.40.50.720">
    <property type="entry name" value="NAD(P)-binding Rossmann-like Domain"/>
    <property type="match status" value="1"/>
</dbReference>
<evidence type="ECO:0000313" key="2">
    <source>
        <dbReference type="EMBL" id="ORL43878.1"/>
    </source>
</evidence>
<evidence type="ECO:0000259" key="1">
    <source>
        <dbReference type="Pfam" id="PF13460"/>
    </source>
</evidence>
<dbReference type="EMBL" id="ARYN01000022">
    <property type="protein sequence ID" value="ORL43878.1"/>
    <property type="molecule type" value="Genomic_DNA"/>
</dbReference>
<dbReference type="InterPro" id="IPR051207">
    <property type="entry name" value="ComplexI_NDUFA9_subunit"/>
</dbReference>
<feature type="domain" description="NAD(P)-binding" evidence="1">
    <location>
        <begin position="9"/>
        <end position="196"/>
    </location>
</feature>
<dbReference type="SUPFAM" id="SSF51735">
    <property type="entry name" value="NAD(P)-binding Rossmann-fold domains"/>
    <property type="match status" value="1"/>
</dbReference>